<evidence type="ECO:0000313" key="3">
    <source>
        <dbReference type="Proteomes" id="UP000652427"/>
    </source>
</evidence>
<comment type="caution">
    <text evidence="2">The sequence shown here is derived from an EMBL/GenBank/DDBJ whole genome shotgun (WGS) entry which is preliminary data.</text>
</comment>
<feature type="region of interest" description="Disordered" evidence="1">
    <location>
        <begin position="73"/>
        <end position="93"/>
    </location>
</feature>
<dbReference type="RefSeq" id="WP_176278509.1">
    <property type="nucleotide sequence ID" value="NZ_JABWMH010000001.1"/>
</dbReference>
<name>A0ABX2MZZ1_9SPHN</name>
<gene>
    <name evidence="2" type="ORF">HUO14_03710</name>
</gene>
<dbReference type="Proteomes" id="UP000652427">
    <property type="component" value="Unassembled WGS sequence"/>
</dbReference>
<proteinExistence type="predicted"/>
<dbReference type="EMBL" id="JABWMH010000001">
    <property type="protein sequence ID" value="NVD27014.1"/>
    <property type="molecule type" value="Genomic_DNA"/>
</dbReference>
<evidence type="ECO:0000313" key="2">
    <source>
        <dbReference type="EMBL" id="NVD27014.1"/>
    </source>
</evidence>
<accession>A0ABX2MZZ1</accession>
<sequence>MRKVRDYDAELKALADKAKKLKARKVEQLGALVVATGADALDLEVIAGMLRQGVQEAKLDSVKESWRADGATFLGKRGRKGRRKAGNNQSSAD</sequence>
<evidence type="ECO:0000256" key="1">
    <source>
        <dbReference type="SAM" id="MobiDB-lite"/>
    </source>
</evidence>
<feature type="compositionally biased region" description="Basic residues" evidence="1">
    <location>
        <begin position="76"/>
        <end position="85"/>
    </location>
</feature>
<dbReference type="InterPro" id="IPR009444">
    <property type="entry name" value="Conjugal_tfr_TraD_a-type"/>
</dbReference>
<protein>
    <submittedName>
        <fullName evidence="2">Conjugal transfer protein TraD</fullName>
    </submittedName>
</protein>
<reference evidence="2 3" key="1">
    <citation type="submission" date="2020-06" db="EMBL/GenBank/DDBJ databases">
        <authorList>
            <person name="Kim S.-J."/>
            <person name="Park S.-J."/>
        </authorList>
    </citation>
    <scope>NUCLEOTIDE SEQUENCE [LARGE SCALE GENOMIC DNA]</scope>
    <source>
        <strain evidence="2 3">SW-151</strain>
    </source>
</reference>
<keyword evidence="3" id="KW-1185">Reference proteome</keyword>
<dbReference type="Pfam" id="PF06412">
    <property type="entry name" value="TraD"/>
    <property type="match status" value="1"/>
</dbReference>
<organism evidence="2 3">
    <name type="scientific">Parasphingorhabdus flavimaris</name>
    <dbReference type="NCBI Taxonomy" id="266812"/>
    <lineage>
        <taxon>Bacteria</taxon>
        <taxon>Pseudomonadati</taxon>
        <taxon>Pseudomonadota</taxon>
        <taxon>Alphaproteobacteria</taxon>
        <taxon>Sphingomonadales</taxon>
        <taxon>Sphingomonadaceae</taxon>
        <taxon>Parasphingorhabdus</taxon>
    </lineage>
</organism>